<reference evidence="3" key="2">
    <citation type="submission" date="2020-09" db="EMBL/GenBank/DDBJ databases">
        <authorList>
            <person name="Sun Q."/>
            <person name="Ohkuma M."/>
        </authorList>
    </citation>
    <scope>NUCLEOTIDE SEQUENCE</scope>
    <source>
        <strain evidence="3">JCM 4122</strain>
    </source>
</reference>
<feature type="transmembrane region" description="Helical" evidence="2">
    <location>
        <begin position="83"/>
        <end position="100"/>
    </location>
</feature>
<organism evidence="3 4">
    <name type="scientific">Streptomyces filamentosus</name>
    <name type="common">Streptomyces roseosporus</name>
    <dbReference type="NCBI Taxonomy" id="67294"/>
    <lineage>
        <taxon>Bacteria</taxon>
        <taxon>Bacillati</taxon>
        <taxon>Actinomycetota</taxon>
        <taxon>Actinomycetes</taxon>
        <taxon>Kitasatosporales</taxon>
        <taxon>Streptomycetaceae</taxon>
        <taxon>Streptomyces</taxon>
    </lineage>
</organism>
<feature type="transmembrane region" description="Helical" evidence="2">
    <location>
        <begin position="171"/>
        <end position="194"/>
    </location>
</feature>
<keyword evidence="2" id="KW-0812">Transmembrane</keyword>
<feature type="transmembrane region" description="Helical" evidence="2">
    <location>
        <begin position="200"/>
        <end position="220"/>
    </location>
</feature>
<proteinExistence type="predicted"/>
<evidence type="ECO:0000256" key="1">
    <source>
        <dbReference type="SAM" id="MobiDB-lite"/>
    </source>
</evidence>
<reference evidence="3" key="1">
    <citation type="journal article" date="2014" name="Int. J. Syst. Evol. Microbiol.">
        <title>Complete genome sequence of Corynebacterium casei LMG S-19264T (=DSM 44701T), isolated from a smear-ripened cheese.</title>
        <authorList>
            <consortium name="US DOE Joint Genome Institute (JGI-PGF)"/>
            <person name="Walter F."/>
            <person name="Albersmeier A."/>
            <person name="Kalinowski J."/>
            <person name="Ruckert C."/>
        </authorList>
    </citation>
    <scope>NUCLEOTIDE SEQUENCE</scope>
    <source>
        <strain evidence="3">JCM 4122</strain>
    </source>
</reference>
<dbReference type="AlphaFoldDB" id="A0A919BJN1"/>
<keyword evidence="2" id="KW-0472">Membrane</keyword>
<evidence type="ECO:0000313" key="3">
    <source>
        <dbReference type="EMBL" id="GHF93488.1"/>
    </source>
</evidence>
<dbReference type="EMBL" id="BNBE01000001">
    <property type="protein sequence ID" value="GHF93488.1"/>
    <property type="molecule type" value="Genomic_DNA"/>
</dbReference>
<name>A0A919BJN1_STRFL</name>
<gene>
    <name evidence="3" type="ORF">GCM10017667_24190</name>
</gene>
<keyword evidence="2" id="KW-1133">Transmembrane helix</keyword>
<sequence length="461" mass="47671">MSPTPLPTSPPSVPAPVRLPAGPLTDGVPGWRSADAAAWAAAGPGRWARPLWSVLALLVTVVVAIVVEPVPVCGDATPCGPDWYGLVQTALAIGLLHWNARLPELTLVAAPTVAVLVVAGYFTEAGAASGGALGEVSVVSVAANAAVVAALVLGWAAALARLTARRRQRLLFVRTSGATALPSALAAAPVTAALPKRGAYRLAAGLLLCAVAVAATLLGLRGVHADEDRAARATRTEAEVTHRSDMSLTLRTEDGRRIVVDAVYPEDQRLGTTVTVLEDGRWRRLAAEPYDAVGWQLLALVTGLPGISLTGTGLRTLRRSLALRRGDPPALRVLQAVDGEGTATLHATDDTALRTPLSVCNWDSFFPYGEDQEEVPGKGGADGAEGADEEGEEDEGDAGEDEFTLVSLRETVMFGVPYEGAPVVFVVPVPDRAPGTVVGPAVVQPLWSGSRVSGSDCSATG</sequence>
<dbReference type="RefSeq" id="WP_190041490.1">
    <property type="nucleotide sequence ID" value="NZ_BNBE01000001.1"/>
</dbReference>
<protein>
    <submittedName>
        <fullName evidence="3">Uncharacterized protein</fullName>
    </submittedName>
</protein>
<evidence type="ECO:0000256" key="2">
    <source>
        <dbReference type="SAM" id="Phobius"/>
    </source>
</evidence>
<feature type="region of interest" description="Disordered" evidence="1">
    <location>
        <begin position="371"/>
        <end position="400"/>
    </location>
</feature>
<dbReference type="Proteomes" id="UP000632849">
    <property type="component" value="Unassembled WGS sequence"/>
</dbReference>
<feature type="transmembrane region" description="Helical" evidence="2">
    <location>
        <begin position="51"/>
        <end position="71"/>
    </location>
</feature>
<feature type="transmembrane region" description="Helical" evidence="2">
    <location>
        <begin position="136"/>
        <end position="159"/>
    </location>
</feature>
<evidence type="ECO:0000313" key="4">
    <source>
        <dbReference type="Proteomes" id="UP000632849"/>
    </source>
</evidence>
<feature type="compositionally biased region" description="Acidic residues" evidence="1">
    <location>
        <begin position="385"/>
        <end position="400"/>
    </location>
</feature>
<feature type="transmembrane region" description="Helical" evidence="2">
    <location>
        <begin position="107"/>
        <end position="124"/>
    </location>
</feature>
<keyword evidence="4" id="KW-1185">Reference proteome</keyword>
<comment type="caution">
    <text evidence="3">The sequence shown here is derived from an EMBL/GenBank/DDBJ whole genome shotgun (WGS) entry which is preliminary data.</text>
</comment>
<accession>A0A919BJN1</accession>